<organism evidence="6 7">
    <name type="scientific">Cephus cinctus</name>
    <name type="common">Wheat stem sawfly</name>
    <dbReference type="NCBI Taxonomy" id="211228"/>
    <lineage>
        <taxon>Eukaryota</taxon>
        <taxon>Metazoa</taxon>
        <taxon>Ecdysozoa</taxon>
        <taxon>Arthropoda</taxon>
        <taxon>Hexapoda</taxon>
        <taxon>Insecta</taxon>
        <taxon>Pterygota</taxon>
        <taxon>Neoptera</taxon>
        <taxon>Endopterygota</taxon>
        <taxon>Hymenoptera</taxon>
        <taxon>Cephoidea</taxon>
        <taxon>Cephidae</taxon>
        <taxon>Cephus</taxon>
    </lineage>
</organism>
<evidence type="ECO:0000256" key="3">
    <source>
        <dbReference type="ARBA" id="ARBA00023157"/>
    </source>
</evidence>
<dbReference type="InterPro" id="IPR014044">
    <property type="entry name" value="CAP_dom"/>
</dbReference>
<keyword evidence="3" id="KW-1015">Disulfide bond</keyword>
<dbReference type="InterPro" id="IPR002413">
    <property type="entry name" value="V5_allergen-like"/>
</dbReference>
<dbReference type="Pfam" id="PF00188">
    <property type="entry name" value="CAP"/>
    <property type="match status" value="1"/>
</dbReference>
<evidence type="ECO:0000256" key="2">
    <source>
        <dbReference type="ARBA" id="ARBA00022525"/>
    </source>
</evidence>
<dbReference type="GeneID" id="107263167"/>
<dbReference type="InterPro" id="IPR035940">
    <property type="entry name" value="CAP_sf"/>
</dbReference>
<gene>
    <name evidence="7" type="primary">LOC107263167</name>
</gene>
<feature type="chain" id="PRO_5042471460" evidence="4">
    <location>
        <begin position="24"/>
        <end position="230"/>
    </location>
</feature>
<dbReference type="CDD" id="cd05380">
    <property type="entry name" value="CAP_euk"/>
    <property type="match status" value="1"/>
</dbReference>
<evidence type="ECO:0000259" key="5">
    <source>
        <dbReference type="SMART" id="SM00198"/>
    </source>
</evidence>
<keyword evidence="6" id="KW-1185">Reference proteome</keyword>
<comment type="subcellular location">
    <subcellularLocation>
        <location evidence="1">Secreted</location>
    </subcellularLocation>
</comment>
<proteinExistence type="predicted"/>
<dbReference type="PANTHER" id="PTHR10334">
    <property type="entry name" value="CYSTEINE-RICH SECRETORY PROTEIN-RELATED"/>
    <property type="match status" value="1"/>
</dbReference>
<dbReference type="InterPro" id="IPR018244">
    <property type="entry name" value="Allrgn_V5/Tpx1_CS"/>
</dbReference>
<dbReference type="GO" id="GO:0005576">
    <property type="term" value="C:extracellular region"/>
    <property type="evidence" value="ECO:0007669"/>
    <property type="project" value="UniProtKB-SubCell"/>
</dbReference>
<dbReference type="SUPFAM" id="SSF55797">
    <property type="entry name" value="PR-1-like"/>
    <property type="match status" value="1"/>
</dbReference>
<keyword evidence="2" id="KW-0964">Secreted</keyword>
<evidence type="ECO:0000313" key="6">
    <source>
        <dbReference type="Proteomes" id="UP000694920"/>
    </source>
</evidence>
<dbReference type="AlphaFoldDB" id="A0AAJ7FCX2"/>
<dbReference type="RefSeq" id="XP_015585577.1">
    <property type="nucleotide sequence ID" value="XM_015730091.2"/>
</dbReference>
<dbReference type="PRINTS" id="PR00838">
    <property type="entry name" value="V5ALLERGEN"/>
</dbReference>
<dbReference type="Proteomes" id="UP000694920">
    <property type="component" value="Unplaced"/>
</dbReference>
<dbReference type="InterPro" id="IPR001283">
    <property type="entry name" value="CRISP-related"/>
</dbReference>
<reference evidence="7" key="1">
    <citation type="submission" date="2025-08" db="UniProtKB">
        <authorList>
            <consortium name="RefSeq"/>
        </authorList>
    </citation>
    <scope>IDENTIFICATION</scope>
</reference>
<evidence type="ECO:0000256" key="4">
    <source>
        <dbReference type="SAM" id="SignalP"/>
    </source>
</evidence>
<name>A0AAJ7FCX2_CEPCN</name>
<protein>
    <submittedName>
        <fullName evidence="7">Venom allergen 3</fullName>
    </submittedName>
</protein>
<dbReference type="KEGG" id="ccin:107263167"/>
<sequence length="230" mass="26137">MFKFRTILCVLIALRWSQDFTSAQDYCRETGCKVGTHTMCRFKSRAPASSCGKILVASLSDGDRRALVDVHNKYRRLIASGKETRGHPGPQPPATNMRNITWDKELEQVAQRWANQCNFGHDTCRIVDRFRVGQNVAIQATRGTTATSLLSRLVDLWYNEVKLFNNTHVSKYRFEPDVGHYTQMIWADTHLIGCGAIRYIASNGWNNTYLVCNYGPAGNIIGRPIYNTRN</sequence>
<dbReference type="Gene3D" id="3.40.33.10">
    <property type="entry name" value="CAP"/>
    <property type="match status" value="1"/>
</dbReference>
<evidence type="ECO:0000256" key="1">
    <source>
        <dbReference type="ARBA" id="ARBA00004613"/>
    </source>
</evidence>
<feature type="signal peptide" evidence="4">
    <location>
        <begin position="1"/>
        <end position="23"/>
    </location>
</feature>
<accession>A0AAJ7FCX2</accession>
<evidence type="ECO:0000313" key="7">
    <source>
        <dbReference type="RefSeq" id="XP_015585577.1"/>
    </source>
</evidence>
<dbReference type="PROSITE" id="PS01009">
    <property type="entry name" value="CRISP_1"/>
    <property type="match status" value="1"/>
</dbReference>
<dbReference type="SMART" id="SM00198">
    <property type="entry name" value="SCP"/>
    <property type="match status" value="1"/>
</dbReference>
<keyword evidence="4" id="KW-0732">Signal</keyword>
<dbReference type="PRINTS" id="PR00837">
    <property type="entry name" value="V5TPXLIKE"/>
</dbReference>
<feature type="domain" description="SCP" evidence="5">
    <location>
        <begin position="62"/>
        <end position="222"/>
    </location>
</feature>
<dbReference type="PROSITE" id="PS01010">
    <property type="entry name" value="CRISP_2"/>
    <property type="match status" value="1"/>
</dbReference>